<accession>A0A1Y1QFQ2</accession>
<comment type="caution">
    <text evidence="7">The sequence shown here is derived from an EMBL/GenBank/DDBJ whole genome shotgun (WGS) entry which is preliminary data.</text>
</comment>
<dbReference type="PROSITE" id="PS00460">
    <property type="entry name" value="GLUTATHIONE_PEROXID_1"/>
    <property type="match status" value="1"/>
</dbReference>
<dbReference type="InterPro" id="IPR000889">
    <property type="entry name" value="Glutathione_peroxidase"/>
</dbReference>
<evidence type="ECO:0000256" key="3">
    <source>
        <dbReference type="ARBA" id="ARBA00023002"/>
    </source>
</evidence>
<name>A0A1Y1QFQ2_9GAMM</name>
<evidence type="ECO:0000256" key="4">
    <source>
        <dbReference type="PIRSR" id="PIRSR000303-1"/>
    </source>
</evidence>
<sequence length="192" mass="20991">MYKQLFALAMSFFSAAQVMAGPVKGAATDNGCPAALNFSVRALGEDKPVNLCETYKGKVVIIVNTASKCGFTPQFEGLEKLYSTYKDRGLVVLGFPSNDFAGQDPGSEQEIKDFCELTYGVKFPMFEKTHAAKANASPIYQTLGEMAGEFPSWNFHKYVLNTKGELIGSFSSFVTPQSDKLIKLIEANLPQK</sequence>
<dbReference type="GO" id="GO:0004601">
    <property type="term" value="F:peroxidase activity"/>
    <property type="evidence" value="ECO:0007669"/>
    <property type="project" value="UniProtKB-KW"/>
</dbReference>
<dbReference type="PIRSF" id="PIRSF000303">
    <property type="entry name" value="Glutathion_perox"/>
    <property type="match status" value="1"/>
</dbReference>
<keyword evidence="3 5" id="KW-0560">Oxidoreductase</keyword>
<comment type="similarity">
    <text evidence="1 5">Belongs to the glutathione peroxidase family.</text>
</comment>
<protein>
    <recommendedName>
        <fullName evidence="5">Glutathione peroxidase</fullName>
    </recommendedName>
</protein>
<dbReference type="SUPFAM" id="SSF52833">
    <property type="entry name" value="Thioredoxin-like"/>
    <property type="match status" value="1"/>
</dbReference>
<dbReference type="PROSITE" id="PS51355">
    <property type="entry name" value="GLUTATHIONE_PEROXID_3"/>
    <property type="match status" value="1"/>
</dbReference>
<dbReference type="Gene3D" id="3.40.30.10">
    <property type="entry name" value="Glutaredoxin"/>
    <property type="match status" value="1"/>
</dbReference>
<evidence type="ECO:0000256" key="2">
    <source>
        <dbReference type="ARBA" id="ARBA00022559"/>
    </source>
</evidence>
<reference evidence="7 8" key="1">
    <citation type="submission" date="2017-01" db="EMBL/GenBank/DDBJ databases">
        <title>Novel large sulfur bacteria in the metagenomes of groundwater-fed chemosynthetic microbial mats in the Lake Huron basin.</title>
        <authorList>
            <person name="Sharrar A.M."/>
            <person name="Flood B.E."/>
            <person name="Bailey J.V."/>
            <person name="Jones D.S."/>
            <person name="Biddanda B."/>
            <person name="Ruberg S.A."/>
            <person name="Marcus D.N."/>
            <person name="Dick G.J."/>
        </authorList>
    </citation>
    <scope>NUCLEOTIDE SEQUENCE [LARGE SCALE GENOMIC DNA]</scope>
    <source>
        <strain evidence="7">A8</strain>
    </source>
</reference>
<evidence type="ECO:0000313" key="8">
    <source>
        <dbReference type="Proteomes" id="UP000192491"/>
    </source>
</evidence>
<dbReference type="Pfam" id="PF00255">
    <property type="entry name" value="GSHPx"/>
    <property type="match status" value="1"/>
</dbReference>
<dbReference type="PRINTS" id="PR01011">
    <property type="entry name" value="GLUTPROXDASE"/>
</dbReference>
<dbReference type="EMBL" id="MTEJ01000336">
    <property type="protein sequence ID" value="OQX04465.1"/>
    <property type="molecule type" value="Genomic_DNA"/>
</dbReference>
<evidence type="ECO:0000256" key="6">
    <source>
        <dbReference type="SAM" id="SignalP"/>
    </source>
</evidence>
<evidence type="ECO:0000256" key="1">
    <source>
        <dbReference type="ARBA" id="ARBA00006926"/>
    </source>
</evidence>
<dbReference type="Proteomes" id="UP000192491">
    <property type="component" value="Unassembled WGS sequence"/>
</dbReference>
<feature type="active site" evidence="4">
    <location>
        <position position="69"/>
    </location>
</feature>
<feature type="chain" id="PRO_5012598374" description="Glutathione peroxidase" evidence="6">
    <location>
        <begin position="21"/>
        <end position="192"/>
    </location>
</feature>
<keyword evidence="6" id="KW-0732">Signal</keyword>
<dbReference type="AlphaFoldDB" id="A0A1Y1QFQ2"/>
<proteinExistence type="inferred from homology"/>
<dbReference type="PANTHER" id="PTHR11592">
    <property type="entry name" value="GLUTATHIONE PEROXIDASE"/>
    <property type="match status" value="1"/>
</dbReference>
<evidence type="ECO:0000256" key="5">
    <source>
        <dbReference type="RuleBase" id="RU000499"/>
    </source>
</evidence>
<feature type="signal peptide" evidence="6">
    <location>
        <begin position="1"/>
        <end position="20"/>
    </location>
</feature>
<keyword evidence="2 5" id="KW-0575">Peroxidase</keyword>
<dbReference type="InterPro" id="IPR029759">
    <property type="entry name" value="GPX_AS"/>
</dbReference>
<dbReference type="InterPro" id="IPR036249">
    <property type="entry name" value="Thioredoxin-like_sf"/>
</dbReference>
<gene>
    <name evidence="7" type="ORF">BWK73_36120</name>
</gene>
<organism evidence="7 8">
    <name type="scientific">Thiothrix lacustris</name>
    <dbReference type="NCBI Taxonomy" id="525917"/>
    <lineage>
        <taxon>Bacteria</taxon>
        <taxon>Pseudomonadati</taxon>
        <taxon>Pseudomonadota</taxon>
        <taxon>Gammaproteobacteria</taxon>
        <taxon>Thiotrichales</taxon>
        <taxon>Thiotrichaceae</taxon>
        <taxon>Thiothrix</taxon>
    </lineage>
</organism>
<dbReference type="CDD" id="cd00340">
    <property type="entry name" value="GSH_Peroxidase"/>
    <property type="match status" value="1"/>
</dbReference>
<dbReference type="GO" id="GO:0034599">
    <property type="term" value="P:cellular response to oxidative stress"/>
    <property type="evidence" value="ECO:0007669"/>
    <property type="project" value="TreeGrafter"/>
</dbReference>
<dbReference type="PANTHER" id="PTHR11592:SF78">
    <property type="entry name" value="GLUTATHIONE PEROXIDASE"/>
    <property type="match status" value="1"/>
</dbReference>
<evidence type="ECO:0000313" key="7">
    <source>
        <dbReference type="EMBL" id="OQX04465.1"/>
    </source>
</evidence>